<dbReference type="PANTHER" id="PTHR16301:SF20">
    <property type="entry name" value="IMPACT FAMILY MEMBER YIGZ"/>
    <property type="match status" value="1"/>
</dbReference>
<dbReference type="EMBL" id="JBHUFA010000001">
    <property type="protein sequence ID" value="MFD1695127.1"/>
    <property type="molecule type" value="Genomic_DNA"/>
</dbReference>
<comment type="similarity">
    <text evidence="1">Belongs to the IMPACT family.</text>
</comment>
<evidence type="ECO:0000256" key="1">
    <source>
        <dbReference type="ARBA" id="ARBA00007665"/>
    </source>
</evidence>
<dbReference type="InterPro" id="IPR001498">
    <property type="entry name" value="Impact_N"/>
</dbReference>
<feature type="domain" description="Impact N-terminal" evidence="2">
    <location>
        <begin position="18"/>
        <end position="122"/>
    </location>
</feature>
<dbReference type="Proteomes" id="UP001597327">
    <property type="component" value="Unassembled WGS sequence"/>
</dbReference>
<dbReference type="InterPro" id="IPR023582">
    <property type="entry name" value="Impact"/>
</dbReference>
<reference evidence="4" key="1">
    <citation type="journal article" date="2019" name="Int. J. Syst. Evol. Microbiol.">
        <title>The Global Catalogue of Microorganisms (GCM) 10K type strain sequencing project: providing services to taxonomists for standard genome sequencing and annotation.</title>
        <authorList>
            <consortium name="The Broad Institute Genomics Platform"/>
            <consortium name="The Broad Institute Genome Sequencing Center for Infectious Disease"/>
            <person name="Wu L."/>
            <person name="Ma J."/>
        </authorList>
    </citation>
    <scope>NUCLEOTIDE SEQUENCE [LARGE SCALE GENOMIC DNA]</scope>
    <source>
        <strain evidence="4">JCM 3369</strain>
    </source>
</reference>
<proteinExistence type="inferred from homology"/>
<organism evidence="3 4">
    <name type="scientific">Roseibium aestuarii</name>
    <dbReference type="NCBI Taxonomy" id="2600299"/>
    <lineage>
        <taxon>Bacteria</taxon>
        <taxon>Pseudomonadati</taxon>
        <taxon>Pseudomonadota</taxon>
        <taxon>Alphaproteobacteria</taxon>
        <taxon>Hyphomicrobiales</taxon>
        <taxon>Stappiaceae</taxon>
        <taxon>Roseibium</taxon>
    </lineage>
</organism>
<evidence type="ECO:0000259" key="2">
    <source>
        <dbReference type="Pfam" id="PF01205"/>
    </source>
</evidence>
<dbReference type="SUPFAM" id="SSF54211">
    <property type="entry name" value="Ribosomal protein S5 domain 2-like"/>
    <property type="match status" value="1"/>
</dbReference>
<keyword evidence="4" id="KW-1185">Reference proteome</keyword>
<evidence type="ECO:0000313" key="4">
    <source>
        <dbReference type="Proteomes" id="UP001597327"/>
    </source>
</evidence>
<dbReference type="InterPro" id="IPR036956">
    <property type="entry name" value="Impact_N_sf"/>
</dbReference>
<gene>
    <name evidence="3" type="ORF">ACFSC7_06335</name>
</gene>
<dbReference type="RefSeq" id="WP_149891099.1">
    <property type="nucleotide sequence ID" value="NZ_JBHUFA010000001.1"/>
</dbReference>
<comment type="caution">
    <text evidence="3">The sequence shown here is derived from an EMBL/GenBank/DDBJ whole genome shotgun (WGS) entry which is preliminary data.</text>
</comment>
<name>A0ABW4JSN6_9HYPH</name>
<accession>A0ABW4JSN6</accession>
<dbReference type="Pfam" id="PF01205">
    <property type="entry name" value="Impact_N"/>
    <property type="match status" value="1"/>
</dbReference>
<protein>
    <submittedName>
        <fullName evidence="3">YigZ family protein</fullName>
    </submittedName>
</protein>
<dbReference type="InterPro" id="IPR020568">
    <property type="entry name" value="Ribosomal_Su5_D2-typ_SF"/>
</dbReference>
<sequence length="191" mass="20772">MASRTIITREFEGFLEDRKSRFLAFLMPLERFDDRMTELRAEHRKACHFVNAFRRLHDDGRIEEIGKDDGEPSGTSGMPTLKVLAGAGLVNAGVIVVRYFGGTKLGGGGLARAYSGAAADAIQNAELLPFVKLGSRRVSASFSRTAELERDVGLAPVTIVDRAFDAGGVTLTLEGPEDDLARLSESWPARM</sequence>
<dbReference type="PANTHER" id="PTHR16301">
    <property type="entry name" value="IMPACT-RELATED"/>
    <property type="match status" value="1"/>
</dbReference>
<dbReference type="Gene3D" id="3.30.230.30">
    <property type="entry name" value="Impact, N-terminal domain"/>
    <property type="match status" value="1"/>
</dbReference>
<evidence type="ECO:0000313" key="3">
    <source>
        <dbReference type="EMBL" id="MFD1695127.1"/>
    </source>
</evidence>